<dbReference type="STRING" id="54.SAMN02745121_07839"/>
<accession>A0A1I2HBT8</accession>
<sequence length="146" mass="16074">MRTKQQGRGSARRTQRLLLWCAATDRTFERAVAGDGRAVLTGKCIHCNARHTLTEDGAPLTSATIEHIVPRAHGGTDALTNLAIACARCNIGKGHRLDDRPWHDPTLQRVIATLQERRTARMRPPPDWLDLPPLTAVPDGEADDDT</sequence>
<feature type="domain" description="HNH nuclease" evidence="2">
    <location>
        <begin position="35"/>
        <end position="91"/>
    </location>
</feature>
<keyword evidence="3" id="KW-0540">Nuclease</keyword>
<dbReference type="InterPro" id="IPR029471">
    <property type="entry name" value="HNH_5"/>
</dbReference>
<evidence type="ECO:0000313" key="4">
    <source>
        <dbReference type="Proteomes" id="UP000199400"/>
    </source>
</evidence>
<dbReference type="Proteomes" id="UP000199400">
    <property type="component" value="Unassembled WGS sequence"/>
</dbReference>
<evidence type="ECO:0000256" key="1">
    <source>
        <dbReference type="SAM" id="MobiDB-lite"/>
    </source>
</evidence>
<protein>
    <submittedName>
        <fullName evidence="3">HNH endonuclease</fullName>
    </submittedName>
</protein>
<dbReference type="InterPro" id="IPR003615">
    <property type="entry name" value="HNH_nuc"/>
</dbReference>
<evidence type="ECO:0000313" key="3">
    <source>
        <dbReference type="EMBL" id="SFF26833.1"/>
    </source>
</evidence>
<dbReference type="SMART" id="SM00507">
    <property type="entry name" value="HNHc"/>
    <property type="match status" value="1"/>
</dbReference>
<keyword evidence="4" id="KW-1185">Reference proteome</keyword>
<feature type="region of interest" description="Disordered" evidence="1">
    <location>
        <begin position="117"/>
        <end position="146"/>
    </location>
</feature>
<gene>
    <name evidence="3" type="ORF">SAMN02745121_07839</name>
</gene>
<keyword evidence="3" id="KW-0255">Endonuclease</keyword>
<dbReference type="EMBL" id="FOMX01000040">
    <property type="protein sequence ID" value="SFF26833.1"/>
    <property type="molecule type" value="Genomic_DNA"/>
</dbReference>
<reference evidence="4" key="1">
    <citation type="submission" date="2016-10" db="EMBL/GenBank/DDBJ databases">
        <authorList>
            <person name="Varghese N."/>
            <person name="Submissions S."/>
        </authorList>
    </citation>
    <scope>NUCLEOTIDE SEQUENCE [LARGE SCALE GENOMIC DNA]</scope>
    <source>
        <strain evidence="4">ATCC 25963</strain>
    </source>
</reference>
<proteinExistence type="predicted"/>
<dbReference type="RefSeq" id="WP_096328232.1">
    <property type="nucleotide sequence ID" value="NZ_FOMX01000040.1"/>
</dbReference>
<keyword evidence="3" id="KW-0378">Hydrolase</keyword>
<evidence type="ECO:0000259" key="2">
    <source>
        <dbReference type="SMART" id="SM00507"/>
    </source>
</evidence>
<dbReference type="AlphaFoldDB" id="A0A1I2HBT8"/>
<organism evidence="3 4">
    <name type="scientific">Nannocystis exedens</name>
    <dbReference type="NCBI Taxonomy" id="54"/>
    <lineage>
        <taxon>Bacteria</taxon>
        <taxon>Pseudomonadati</taxon>
        <taxon>Myxococcota</taxon>
        <taxon>Polyangia</taxon>
        <taxon>Nannocystales</taxon>
        <taxon>Nannocystaceae</taxon>
        <taxon>Nannocystis</taxon>
    </lineage>
</organism>
<dbReference type="CDD" id="cd00085">
    <property type="entry name" value="HNHc"/>
    <property type="match status" value="1"/>
</dbReference>
<dbReference type="Gene3D" id="1.10.30.50">
    <property type="match status" value="1"/>
</dbReference>
<name>A0A1I2HBT8_9BACT</name>
<dbReference type="GO" id="GO:0004519">
    <property type="term" value="F:endonuclease activity"/>
    <property type="evidence" value="ECO:0007669"/>
    <property type="project" value="UniProtKB-KW"/>
</dbReference>
<dbReference type="OrthoDB" id="9802901at2"/>
<dbReference type="Pfam" id="PF14279">
    <property type="entry name" value="HNH_5"/>
    <property type="match status" value="1"/>
</dbReference>